<gene>
    <name evidence="2" type="ORF">EQG68_03260</name>
</gene>
<comment type="caution">
    <text evidence="2">The sequence shown here is derived from an EMBL/GenBank/DDBJ whole genome shotgun (WGS) entry which is preliminary data.</text>
</comment>
<keyword evidence="1" id="KW-0812">Transmembrane</keyword>
<sequence length="105" mass="11754">MNNALLYIFIGALFDTFGDLLMKSWVVNSSASYFISGMCFYVVGLSFLAYSFTLKNMVVASVLFLIINIFLLTVANSCFFNEILSKKEYVALGFGIIAIILFEIK</sequence>
<feature type="transmembrane region" description="Helical" evidence="1">
    <location>
        <begin position="89"/>
        <end position="104"/>
    </location>
</feature>
<keyword evidence="1" id="KW-0472">Membrane</keyword>
<reference evidence="3" key="1">
    <citation type="submission" date="2019-01" db="EMBL/GenBank/DDBJ databases">
        <title>Cytophagaceae bacterium strain CAR-16.</title>
        <authorList>
            <person name="Chen W.-M."/>
        </authorList>
    </citation>
    <scope>NUCLEOTIDE SEQUENCE [LARGE SCALE GENOMIC DNA]</scope>
    <source>
        <strain evidence="3">ICH-30</strain>
    </source>
</reference>
<keyword evidence="1" id="KW-1133">Transmembrane helix</keyword>
<accession>A0A4Q1KVC8</accession>
<dbReference type="AlphaFoldDB" id="A0A4Q1KVC8"/>
<dbReference type="EMBL" id="SBKQ01000003">
    <property type="protein sequence ID" value="RXR34067.1"/>
    <property type="molecule type" value="Genomic_DNA"/>
</dbReference>
<evidence type="ECO:0008006" key="4">
    <source>
        <dbReference type="Google" id="ProtNLM"/>
    </source>
</evidence>
<proteinExistence type="predicted"/>
<keyword evidence="3" id="KW-1185">Reference proteome</keyword>
<dbReference type="SUPFAM" id="SSF103481">
    <property type="entry name" value="Multidrug resistance efflux transporter EmrE"/>
    <property type="match status" value="1"/>
</dbReference>
<dbReference type="InterPro" id="IPR037185">
    <property type="entry name" value="EmrE-like"/>
</dbReference>
<evidence type="ECO:0000313" key="2">
    <source>
        <dbReference type="EMBL" id="RXR34067.1"/>
    </source>
</evidence>
<organism evidence="2 3">
    <name type="scientific">Flavobacterium piscinae</name>
    <dbReference type="NCBI Taxonomy" id="2506424"/>
    <lineage>
        <taxon>Bacteria</taxon>
        <taxon>Pseudomonadati</taxon>
        <taxon>Bacteroidota</taxon>
        <taxon>Flavobacteriia</taxon>
        <taxon>Flavobacteriales</taxon>
        <taxon>Flavobacteriaceae</taxon>
        <taxon>Flavobacterium</taxon>
    </lineage>
</organism>
<feature type="transmembrane region" description="Helical" evidence="1">
    <location>
        <begin position="6"/>
        <end position="26"/>
    </location>
</feature>
<dbReference type="Gene3D" id="1.10.3730.20">
    <property type="match status" value="1"/>
</dbReference>
<dbReference type="Proteomes" id="UP000289734">
    <property type="component" value="Unassembled WGS sequence"/>
</dbReference>
<feature type="transmembrane region" description="Helical" evidence="1">
    <location>
        <begin position="58"/>
        <end position="80"/>
    </location>
</feature>
<dbReference type="OrthoDB" id="1447728at2"/>
<protein>
    <recommendedName>
        <fullName evidence="4">EamA domain-containing protein</fullName>
    </recommendedName>
</protein>
<feature type="transmembrane region" description="Helical" evidence="1">
    <location>
        <begin position="33"/>
        <end position="52"/>
    </location>
</feature>
<dbReference type="RefSeq" id="WP_129463354.1">
    <property type="nucleotide sequence ID" value="NZ_JACSXZ010000001.1"/>
</dbReference>
<evidence type="ECO:0000313" key="3">
    <source>
        <dbReference type="Proteomes" id="UP000289734"/>
    </source>
</evidence>
<name>A0A4Q1KVC8_9FLAO</name>
<evidence type="ECO:0000256" key="1">
    <source>
        <dbReference type="SAM" id="Phobius"/>
    </source>
</evidence>